<evidence type="ECO:0000313" key="2">
    <source>
        <dbReference type="Proteomes" id="UP000405075"/>
    </source>
</evidence>
<dbReference type="RefSeq" id="WP_154320520.1">
    <property type="nucleotide sequence ID" value="NZ_CP046045.1"/>
</dbReference>
<protein>
    <submittedName>
        <fullName evidence="1">Uncharacterized protein</fullName>
    </submittedName>
</protein>
<organism evidence="1 2">
    <name type="scientific">Acinetobacter towneri</name>
    <dbReference type="NCBI Taxonomy" id="202956"/>
    <lineage>
        <taxon>Bacteria</taxon>
        <taxon>Pseudomonadati</taxon>
        <taxon>Pseudomonadota</taxon>
        <taxon>Gammaproteobacteria</taxon>
        <taxon>Moraxellales</taxon>
        <taxon>Moraxellaceae</taxon>
        <taxon>Acinetobacter</taxon>
    </lineage>
</organism>
<sequence>MTEIQSTNISFAQRTIDDLVSRDKPFTLSLSPGDTGSLHHIAIQSDHLHSDFVMGLAKSTYQRVINGTGILLDVTDKNADALYHMLSAYTAKSTHSVFVENLGLSEVAI</sequence>
<accession>A0AAP9GUB3</accession>
<dbReference type="AlphaFoldDB" id="A0AAP9GUB3"/>
<dbReference type="EMBL" id="CP046045">
    <property type="protein sequence ID" value="QGM27234.1"/>
    <property type="molecule type" value="Genomic_DNA"/>
</dbReference>
<proteinExistence type="predicted"/>
<dbReference type="Proteomes" id="UP000405075">
    <property type="component" value="Chromosome"/>
</dbReference>
<name>A0AAP9GUB3_9GAMM</name>
<evidence type="ECO:0000313" key="1">
    <source>
        <dbReference type="EMBL" id="QGM27234.1"/>
    </source>
</evidence>
<reference evidence="2" key="1">
    <citation type="submission" date="2019-11" db="EMBL/GenBank/DDBJ databases">
        <title>Escherichia coli 1916D6.</title>
        <authorList>
            <person name="Yao H."/>
            <person name="Du X."/>
            <person name="Yu R."/>
            <person name="Li A."/>
        </authorList>
    </citation>
    <scope>NUCLEOTIDE SEQUENCE [LARGE SCALE GENOMIC DNA]</scope>
    <source>
        <strain evidence="2">19110F47</strain>
    </source>
</reference>
<gene>
    <name evidence="1" type="ORF">GJD93_05875</name>
</gene>